<feature type="transmembrane region" description="Helical" evidence="5">
    <location>
        <begin position="325"/>
        <end position="346"/>
    </location>
</feature>
<reference evidence="7 8" key="1">
    <citation type="submission" date="2017-10" db="EMBL/GenBank/DDBJ databases">
        <title>Development of genomic resources for the powdery mildew, Erysiphe pulchra.</title>
        <authorList>
            <person name="Wadl P.A."/>
            <person name="Mack B.M."/>
            <person name="Moore G."/>
            <person name="Beltz S.B."/>
        </authorList>
    </citation>
    <scope>NUCLEOTIDE SEQUENCE [LARGE SCALE GENOMIC DNA]</scope>
    <source>
        <strain evidence="7">Cflorida</strain>
    </source>
</reference>
<keyword evidence="8" id="KW-1185">Reference proteome</keyword>
<evidence type="ECO:0000256" key="3">
    <source>
        <dbReference type="ARBA" id="ARBA00022989"/>
    </source>
</evidence>
<feature type="non-terminal residue" evidence="7">
    <location>
        <position position="494"/>
    </location>
</feature>
<name>A0A2S4PXP9_9PEZI</name>
<feature type="transmembrane region" description="Helical" evidence="5">
    <location>
        <begin position="94"/>
        <end position="114"/>
    </location>
</feature>
<proteinExistence type="predicted"/>
<dbReference type="GO" id="GO:0015606">
    <property type="term" value="F:spermidine transmembrane transporter activity"/>
    <property type="evidence" value="ECO:0007669"/>
    <property type="project" value="TreeGrafter"/>
</dbReference>
<dbReference type="GO" id="GO:0005886">
    <property type="term" value="C:plasma membrane"/>
    <property type="evidence" value="ECO:0007669"/>
    <property type="project" value="TreeGrafter"/>
</dbReference>
<keyword evidence="3 5" id="KW-1133">Transmembrane helix</keyword>
<accession>A0A2S4PXP9</accession>
<feature type="transmembrane region" description="Helical" evidence="5">
    <location>
        <begin position="185"/>
        <end position="211"/>
    </location>
</feature>
<gene>
    <name evidence="7" type="ORF">EPUL_001755</name>
</gene>
<comment type="subcellular location">
    <subcellularLocation>
        <location evidence="1">Membrane</location>
        <topology evidence="1">Multi-pass membrane protein</topology>
    </subcellularLocation>
</comment>
<evidence type="ECO:0000256" key="1">
    <source>
        <dbReference type="ARBA" id="ARBA00004141"/>
    </source>
</evidence>
<evidence type="ECO:0000259" key="6">
    <source>
        <dbReference type="PROSITE" id="PS50850"/>
    </source>
</evidence>
<keyword evidence="4 5" id="KW-0472">Membrane</keyword>
<feature type="transmembrane region" description="Helical" evidence="5">
    <location>
        <begin position="427"/>
        <end position="447"/>
    </location>
</feature>
<dbReference type="PANTHER" id="PTHR23502:SF182">
    <property type="entry name" value="POLYAMINE TRANSPORTER, PUTATIVE-RELATED"/>
    <property type="match status" value="1"/>
</dbReference>
<evidence type="ECO:0000256" key="2">
    <source>
        <dbReference type="ARBA" id="ARBA00022692"/>
    </source>
</evidence>
<evidence type="ECO:0000256" key="5">
    <source>
        <dbReference type="SAM" id="Phobius"/>
    </source>
</evidence>
<evidence type="ECO:0000313" key="8">
    <source>
        <dbReference type="Proteomes" id="UP000237438"/>
    </source>
</evidence>
<feature type="transmembrane region" description="Helical" evidence="5">
    <location>
        <begin position="150"/>
        <end position="173"/>
    </location>
</feature>
<feature type="transmembrane region" description="Helical" evidence="5">
    <location>
        <begin position="367"/>
        <end position="386"/>
    </location>
</feature>
<feature type="domain" description="Major facilitator superfamily (MFS) profile" evidence="6">
    <location>
        <begin position="61"/>
        <end position="485"/>
    </location>
</feature>
<organism evidence="7 8">
    <name type="scientific">Erysiphe pulchra</name>
    <dbReference type="NCBI Taxonomy" id="225359"/>
    <lineage>
        <taxon>Eukaryota</taxon>
        <taxon>Fungi</taxon>
        <taxon>Dikarya</taxon>
        <taxon>Ascomycota</taxon>
        <taxon>Pezizomycotina</taxon>
        <taxon>Leotiomycetes</taxon>
        <taxon>Erysiphales</taxon>
        <taxon>Erysiphaceae</taxon>
        <taxon>Erysiphe</taxon>
    </lineage>
</organism>
<dbReference type="SUPFAM" id="SSF103473">
    <property type="entry name" value="MFS general substrate transporter"/>
    <property type="match status" value="1"/>
</dbReference>
<feature type="transmembrane region" description="Helical" evidence="5">
    <location>
        <begin position="459"/>
        <end position="481"/>
    </location>
</feature>
<dbReference type="InterPro" id="IPR011701">
    <property type="entry name" value="MFS"/>
</dbReference>
<comment type="caution">
    <text evidence="7">The sequence shown here is derived from an EMBL/GenBank/DDBJ whole genome shotgun (WGS) entry which is preliminary data.</text>
</comment>
<evidence type="ECO:0000256" key="4">
    <source>
        <dbReference type="ARBA" id="ARBA00023136"/>
    </source>
</evidence>
<dbReference type="PANTHER" id="PTHR23502">
    <property type="entry name" value="MAJOR FACILITATOR SUPERFAMILY"/>
    <property type="match status" value="1"/>
</dbReference>
<dbReference type="PROSITE" id="PS50850">
    <property type="entry name" value="MFS"/>
    <property type="match status" value="1"/>
</dbReference>
<dbReference type="GO" id="GO:0000297">
    <property type="term" value="F:spermine transmembrane transporter activity"/>
    <property type="evidence" value="ECO:0007669"/>
    <property type="project" value="TreeGrafter"/>
</dbReference>
<feature type="transmembrane region" description="Helical" evidence="5">
    <location>
        <begin position="217"/>
        <end position="238"/>
    </location>
</feature>
<dbReference type="InterPro" id="IPR020846">
    <property type="entry name" value="MFS_dom"/>
</dbReference>
<dbReference type="OrthoDB" id="3936150at2759"/>
<dbReference type="Gene3D" id="1.20.1250.20">
    <property type="entry name" value="MFS general substrate transporter like domains"/>
    <property type="match status" value="1"/>
</dbReference>
<feature type="transmembrane region" description="Helical" evidence="5">
    <location>
        <begin position="284"/>
        <end position="305"/>
    </location>
</feature>
<feature type="transmembrane region" description="Helical" evidence="5">
    <location>
        <begin position="392"/>
        <end position="415"/>
    </location>
</feature>
<dbReference type="EMBL" id="PEDP01000249">
    <property type="protein sequence ID" value="POS86795.1"/>
    <property type="molecule type" value="Genomic_DNA"/>
</dbReference>
<dbReference type="STRING" id="225359.A0A2S4PXP9"/>
<dbReference type="Proteomes" id="UP000237438">
    <property type="component" value="Unassembled WGS sequence"/>
</dbReference>
<sequence length="494" mass="55548">MTNNVRIFKVEPDVVRSEQQPCTSHDISVPRNISQLEESTIFERDIIRNPRLWVIKKKAYITAFVLLTAFTATLGTPIYVGAIPIVRLKFNTTATLSVLPSSLYAFALGLGALLTSSFSEIYGRRIIYQLTLPGALLLTALASISTKFFYLVLFKTLAGIFSAPSLTVGVGVLNDMWDPTEDRDGIIVAVLFILTIIWATQIGPIASISLIETWGNWQWAFHISSLLLVFCVVAIFFLPETYAPQIQRQHAREYGGVVEYRHISWHMIGQMISRPLNMLFVEPVLFPTGFVLALTQSVIFSYYVAYAYLFQSVYGFSQVQVGMTFAPLVLGSLLAVPVVVLCDKYLYQKALRQARLQERAIAPEERLYPAMMSSFTMPISLFWFAWTGKSDIPWIIPVFSGCLFGFSYLLNMICLPVYTNDIYNTQYGASVLAGSTFLRFFVSPGFLLIMPNLLIKFGLAWSVSILGFVSIVLLPVPWVLYRYGPLLRAKGKYM</sequence>
<feature type="transmembrane region" description="Helical" evidence="5">
    <location>
        <begin position="59"/>
        <end position="82"/>
    </location>
</feature>
<protein>
    <recommendedName>
        <fullName evidence="6">Major facilitator superfamily (MFS) profile domain-containing protein</fullName>
    </recommendedName>
</protein>
<dbReference type="AlphaFoldDB" id="A0A2S4PXP9"/>
<dbReference type="Pfam" id="PF07690">
    <property type="entry name" value="MFS_1"/>
    <property type="match status" value="1"/>
</dbReference>
<feature type="transmembrane region" description="Helical" evidence="5">
    <location>
        <begin position="126"/>
        <end position="144"/>
    </location>
</feature>
<keyword evidence="2 5" id="KW-0812">Transmembrane</keyword>
<dbReference type="InterPro" id="IPR036259">
    <property type="entry name" value="MFS_trans_sf"/>
</dbReference>
<evidence type="ECO:0000313" key="7">
    <source>
        <dbReference type="EMBL" id="POS86795.1"/>
    </source>
</evidence>